<organism evidence="1 2">
    <name type="scientific">Pseudomonas bijieensis</name>
    <dbReference type="NCBI Taxonomy" id="2681983"/>
    <lineage>
        <taxon>Bacteria</taxon>
        <taxon>Pseudomonadati</taxon>
        <taxon>Pseudomonadota</taxon>
        <taxon>Gammaproteobacteria</taxon>
        <taxon>Pseudomonadales</taxon>
        <taxon>Pseudomonadaceae</taxon>
        <taxon>Pseudomonas</taxon>
    </lineage>
</organism>
<evidence type="ECO:0000313" key="1">
    <source>
        <dbReference type="EMBL" id="QKS81017.1"/>
    </source>
</evidence>
<dbReference type="InterPro" id="IPR015943">
    <property type="entry name" value="WD40/YVTN_repeat-like_dom_sf"/>
</dbReference>
<dbReference type="Gene3D" id="2.130.10.10">
    <property type="entry name" value="YVTN repeat-like/Quinoprotein amine dehydrogenase"/>
    <property type="match status" value="1"/>
</dbReference>
<dbReference type="Proteomes" id="UP000509545">
    <property type="component" value="Chromosome"/>
</dbReference>
<keyword evidence="2" id="KW-1185">Reference proteome</keyword>
<name>A0A6N1CAL8_9PSED</name>
<dbReference type="RefSeq" id="WP_163858684.1">
    <property type="nucleotide sequence ID" value="NZ_CP048810.1"/>
</dbReference>
<sequence length="302" mass="34139">MNNEDSLFFTCGLIVKPGTIVIPAQYNSLPDEQMSRVAFCFDGNWVYNDVDNDVIGAVCFRRSDNSLWMLGRNGNLRYVRSGSADFTLDNIRGKFENHRIETGRLGELLCIREVENQLYICGQSSQVYRHSNGAWTNMSPPGTKIGSPTLESLDGLSHDNIYAVGEKGLILYYDGSYWSTLDSPTNRPLSCVRCKSEEEVYACGNDGLLLLGNRDRWQVIDTERTMNFWDMALYNGDLYLSHVHGIVRYDGQDFFDIDTGLIPPPGAHKLDARDGLLYSFGVDDILKFDGNQWERVICPHNT</sequence>
<accession>A0A6N1CAL8</accession>
<gene>
    <name evidence="1" type="ORF">GN234_03230</name>
</gene>
<reference evidence="1 2" key="1">
    <citation type="submission" date="2020-02" db="EMBL/GenBank/DDBJ databases">
        <authorList>
            <person name="Liang J."/>
        </authorList>
    </citation>
    <scope>NUCLEOTIDE SEQUENCE [LARGE SCALE GENOMIC DNA]</scope>
    <source>
        <strain evidence="1 2">L22-9</strain>
    </source>
</reference>
<dbReference type="KEGG" id="pbz:GN234_03230"/>
<proteinExistence type="predicted"/>
<dbReference type="EMBL" id="CP048810">
    <property type="protein sequence ID" value="QKS81017.1"/>
    <property type="molecule type" value="Genomic_DNA"/>
</dbReference>
<protein>
    <submittedName>
        <fullName evidence="1">Uncharacterized protein</fullName>
    </submittedName>
</protein>
<evidence type="ECO:0000313" key="2">
    <source>
        <dbReference type="Proteomes" id="UP000509545"/>
    </source>
</evidence>
<dbReference type="AlphaFoldDB" id="A0A6N1CAL8"/>